<dbReference type="RefSeq" id="WP_093132218.1">
    <property type="nucleotide sequence ID" value="NZ_FOHJ01000002.1"/>
</dbReference>
<dbReference type="EMBL" id="FOHJ01000002">
    <property type="protein sequence ID" value="SET00890.1"/>
    <property type="molecule type" value="Genomic_DNA"/>
</dbReference>
<dbReference type="OrthoDB" id="2052561at2"/>
<dbReference type="SUPFAM" id="SSF52540">
    <property type="entry name" value="P-loop containing nucleoside triphosphate hydrolases"/>
    <property type="match status" value="1"/>
</dbReference>
<evidence type="ECO:0000259" key="1">
    <source>
        <dbReference type="SMART" id="SM00382"/>
    </source>
</evidence>
<dbReference type="Pfam" id="PF01695">
    <property type="entry name" value="IstB_IS21"/>
    <property type="match status" value="1"/>
</dbReference>
<dbReference type="STRING" id="237682.SAMN05421676_102332"/>
<keyword evidence="3" id="KW-1185">Reference proteome</keyword>
<reference evidence="3" key="1">
    <citation type="submission" date="2016-10" db="EMBL/GenBank/DDBJ databases">
        <authorList>
            <person name="Varghese N."/>
            <person name="Submissions S."/>
        </authorList>
    </citation>
    <scope>NUCLEOTIDE SEQUENCE [LARGE SCALE GENOMIC DNA]</scope>
    <source>
        <strain evidence="3">CGMCC 1.3566</strain>
    </source>
</reference>
<dbReference type="Gene3D" id="3.40.50.300">
    <property type="entry name" value="P-loop containing nucleotide triphosphate hydrolases"/>
    <property type="match status" value="1"/>
</dbReference>
<evidence type="ECO:0000313" key="3">
    <source>
        <dbReference type="Proteomes" id="UP000199095"/>
    </source>
</evidence>
<dbReference type="SMART" id="SM00382">
    <property type="entry name" value="AAA"/>
    <property type="match status" value="1"/>
</dbReference>
<dbReference type="InterPro" id="IPR002611">
    <property type="entry name" value="IstB_ATP-bd"/>
</dbReference>
<evidence type="ECO:0000313" key="2">
    <source>
        <dbReference type="EMBL" id="SET00890.1"/>
    </source>
</evidence>
<dbReference type="AlphaFoldDB" id="A0A1I0B2C3"/>
<dbReference type="PANTHER" id="PTHR30050:SF4">
    <property type="entry name" value="ATP-BINDING PROTEIN RV3427C IN INSERTION SEQUENCE-RELATED"/>
    <property type="match status" value="1"/>
</dbReference>
<sequence>MKNIANLIGSIDKVGERTCEECGSTVPIYQRTDSEGNVHKHSICLRCDNNILIANLPSKEDVPKKRLESWVKNHEHVDESIKHASFATFKPTTDSQHDAKRLSMGYAKKFGEFEKNHSILFKGDVGIGKSHLAYSIAREVKRKGYSVLFIPVPNLMNAIKATYQSNSHESQEDFMSFIGELDLLILDDIGSEYVKVDPNGFESWAADILFQITNIRQNKPTIYTTNYTSAEMEQKYGRQSKRILSRMLSGAEVITFESKDMRVEVMD</sequence>
<feature type="domain" description="AAA+ ATPase" evidence="1">
    <location>
        <begin position="115"/>
        <end position="248"/>
    </location>
</feature>
<organism evidence="2 3">
    <name type="scientific">Salinibacillus kushneri</name>
    <dbReference type="NCBI Taxonomy" id="237682"/>
    <lineage>
        <taxon>Bacteria</taxon>
        <taxon>Bacillati</taxon>
        <taxon>Bacillota</taxon>
        <taxon>Bacilli</taxon>
        <taxon>Bacillales</taxon>
        <taxon>Bacillaceae</taxon>
        <taxon>Salinibacillus</taxon>
    </lineage>
</organism>
<accession>A0A1I0B2C3</accession>
<dbReference type="InterPro" id="IPR027417">
    <property type="entry name" value="P-loop_NTPase"/>
</dbReference>
<name>A0A1I0B2C3_9BACI</name>
<dbReference type="CDD" id="cd00009">
    <property type="entry name" value="AAA"/>
    <property type="match status" value="1"/>
</dbReference>
<protein>
    <submittedName>
        <fullName evidence="2">DNA replication protein DnaC</fullName>
    </submittedName>
</protein>
<dbReference type="GO" id="GO:0005524">
    <property type="term" value="F:ATP binding"/>
    <property type="evidence" value="ECO:0007669"/>
    <property type="project" value="InterPro"/>
</dbReference>
<proteinExistence type="predicted"/>
<dbReference type="Proteomes" id="UP000199095">
    <property type="component" value="Unassembled WGS sequence"/>
</dbReference>
<dbReference type="InterPro" id="IPR003593">
    <property type="entry name" value="AAA+_ATPase"/>
</dbReference>
<dbReference type="GO" id="GO:0006260">
    <property type="term" value="P:DNA replication"/>
    <property type="evidence" value="ECO:0007669"/>
    <property type="project" value="TreeGrafter"/>
</dbReference>
<gene>
    <name evidence="2" type="ORF">SAMN05421676_102332</name>
</gene>
<dbReference type="PANTHER" id="PTHR30050">
    <property type="entry name" value="CHROMOSOMAL REPLICATION INITIATOR PROTEIN DNAA"/>
    <property type="match status" value="1"/>
</dbReference>